<dbReference type="AlphaFoldDB" id="A0A1P8WAR9"/>
<dbReference type="GO" id="GO:0016757">
    <property type="term" value="F:glycosyltransferase activity"/>
    <property type="evidence" value="ECO:0007669"/>
    <property type="project" value="UniProtKB-KW"/>
</dbReference>
<dbReference type="EC" id="2.4.1.-" evidence="7"/>
<dbReference type="Gene3D" id="3.90.550.10">
    <property type="entry name" value="Spore Coat Polysaccharide Biosynthesis Protein SpsA, Chain A"/>
    <property type="match status" value="1"/>
</dbReference>
<sequence length="243" mass="26740">MSWLAGFRCQNFTDYSVPSVSVIIPTLNEEANVGRAIASAIEAGASEVIVVDAGSGDQTVAVASSAKATVLHSERGRAVQQNVGADAACGDVLLFLHADCELHEDAVSEICRRLSADPTMVGGCFRQRIDAGGMRYRIVEAGNALRVRLLKWGYGDQAIFVRKDVFQKLGGFPNLQLMEDLYFMKRLKRCGRIALLRSPLTVSARRWQDRGLVTQTLRNWTLITAAHLGISPDRLARFYPNDR</sequence>
<organism evidence="7 8">
    <name type="scientific">Fuerstiella marisgermanici</name>
    <dbReference type="NCBI Taxonomy" id="1891926"/>
    <lineage>
        <taxon>Bacteria</taxon>
        <taxon>Pseudomonadati</taxon>
        <taxon>Planctomycetota</taxon>
        <taxon>Planctomycetia</taxon>
        <taxon>Planctomycetales</taxon>
        <taxon>Planctomycetaceae</taxon>
        <taxon>Fuerstiella</taxon>
    </lineage>
</organism>
<keyword evidence="2" id="KW-1003">Cell membrane</keyword>
<evidence type="ECO:0000313" key="8">
    <source>
        <dbReference type="Proteomes" id="UP000187735"/>
    </source>
</evidence>
<dbReference type="Proteomes" id="UP000187735">
    <property type="component" value="Chromosome"/>
</dbReference>
<evidence type="ECO:0000256" key="4">
    <source>
        <dbReference type="ARBA" id="ARBA00022679"/>
    </source>
</evidence>
<dbReference type="PANTHER" id="PTHR43646">
    <property type="entry name" value="GLYCOSYLTRANSFERASE"/>
    <property type="match status" value="1"/>
</dbReference>
<keyword evidence="4 7" id="KW-0808">Transferase</keyword>
<evidence type="ECO:0000256" key="5">
    <source>
        <dbReference type="ARBA" id="ARBA00023136"/>
    </source>
</evidence>
<dbReference type="InterPro" id="IPR026461">
    <property type="entry name" value="Trfase_2_rSAM/seldom_assoc"/>
</dbReference>
<evidence type="ECO:0000256" key="2">
    <source>
        <dbReference type="ARBA" id="ARBA00022475"/>
    </source>
</evidence>
<dbReference type="NCBIfam" id="TIGR04283">
    <property type="entry name" value="glyco_like_mftF"/>
    <property type="match status" value="1"/>
</dbReference>
<comment type="subcellular location">
    <subcellularLocation>
        <location evidence="1">Cell membrane</location>
    </subcellularLocation>
</comment>
<dbReference type="CDD" id="cd02522">
    <property type="entry name" value="GT_2_like_a"/>
    <property type="match status" value="1"/>
</dbReference>
<evidence type="ECO:0000313" key="7">
    <source>
        <dbReference type="EMBL" id="APZ91139.1"/>
    </source>
</evidence>
<dbReference type="KEGG" id="fmr:Fuma_00725"/>
<evidence type="ECO:0000256" key="1">
    <source>
        <dbReference type="ARBA" id="ARBA00004236"/>
    </source>
</evidence>
<dbReference type="Pfam" id="PF00535">
    <property type="entry name" value="Glycos_transf_2"/>
    <property type="match status" value="1"/>
</dbReference>
<protein>
    <submittedName>
        <fullName evidence="7">Poly-beta-1,6-N-acetyl-D-glucosamine synthase</fullName>
        <ecNumber evidence="7">2.4.1.-</ecNumber>
    </submittedName>
</protein>
<name>A0A1P8WAR9_9PLAN</name>
<evidence type="ECO:0000256" key="3">
    <source>
        <dbReference type="ARBA" id="ARBA00022676"/>
    </source>
</evidence>
<dbReference type="STRING" id="1891926.Fuma_00725"/>
<gene>
    <name evidence="7" type="primary">pgaC_1</name>
    <name evidence="7" type="ORF">Fuma_00725</name>
</gene>
<keyword evidence="3 7" id="KW-0328">Glycosyltransferase</keyword>
<feature type="domain" description="Glycosyltransferase 2-like" evidence="6">
    <location>
        <begin position="21"/>
        <end position="136"/>
    </location>
</feature>
<dbReference type="EMBL" id="CP017641">
    <property type="protein sequence ID" value="APZ91139.1"/>
    <property type="molecule type" value="Genomic_DNA"/>
</dbReference>
<keyword evidence="5" id="KW-0472">Membrane</keyword>
<dbReference type="InterPro" id="IPR001173">
    <property type="entry name" value="Glyco_trans_2-like"/>
</dbReference>
<dbReference type="SUPFAM" id="SSF53448">
    <property type="entry name" value="Nucleotide-diphospho-sugar transferases"/>
    <property type="match status" value="1"/>
</dbReference>
<dbReference type="GO" id="GO:0005886">
    <property type="term" value="C:plasma membrane"/>
    <property type="evidence" value="ECO:0007669"/>
    <property type="project" value="UniProtKB-SubCell"/>
</dbReference>
<accession>A0A1P8WAR9</accession>
<evidence type="ECO:0000259" key="6">
    <source>
        <dbReference type="Pfam" id="PF00535"/>
    </source>
</evidence>
<reference evidence="7 8" key="1">
    <citation type="journal article" date="2016" name="Front. Microbiol.">
        <title>Fuerstia marisgermanicae gen. nov., sp. nov., an Unusual Member of the Phylum Planctomycetes from the German Wadden Sea.</title>
        <authorList>
            <person name="Kohn T."/>
            <person name="Heuer A."/>
            <person name="Jogler M."/>
            <person name="Vollmers J."/>
            <person name="Boedeker C."/>
            <person name="Bunk B."/>
            <person name="Rast P."/>
            <person name="Borchert D."/>
            <person name="Glockner I."/>
            <person name="Freese H.M."/>
            <person name="Klenk H.P."/>
            <person name="Overmann J."/>
            <person name="Kaster A.K."/>
            <person name="Rohde M."/>
            <person name="Wiegand S."/>
            <person name="Jogler C."/>
        </authorList>
    </citation>
    <scope>NUCLEOTIDE SEQUENCE [LARGE SCALE GENOMIC DNA]</scope>
    <source>
        <strain evidence="7 8">NH11</strain>
    </source>
</reference>
<dbReference type="InterPro" id="IPR029044">
    <property type="entry name" value="Nucleotide-diphossugar_trans"/>
</dbReference>
<proteinExistence type="predicted"/>
<keyword evidence="8" id="KW-1185">Reference proteome</keyword>
<dbReference type="PANTHER" id="PTHR43646:SF2">
    <property type="entry name" value="GLYCOSYLTRANSFERASE 2-LIKE DOMAIN-CONTAINING PROTEIN"/>
    <property type="match status" value="1"/>
</dbReference>